<accession>A0A285LID2</accession>
<dbReference type="OrthoDB" id="4558086at2"/>
<reference evidence="1 2" key="1">
    <citation type="submission" date="2017-09" db="EMBL/GenBank/DDBJ databases">
        <authorList>
            <person name="Ehlers B."/>
            <person name="Leendertz F.H."/>
        </authorList>
    </citation>
    <scope>NUCLEOTIDE SEQUENCE [LARGE SCALE GENOMIC DNA]</scope>
    <source>
        <strain evidence="1 2">DSM 45537</strain>
    </source>
</reference>
<sequence>MRSLEDRFGDVIDQLEGLGDRPTLAEVDELHHLIDDLDYELQTTTGLGARRYELTKRSRHSHALLGEARNRALDITDEWEVPQTIDRPY</sequence>
<evidence type="ECO:0000313" key="2">
    <source>
        <dbReference type="Proteomes" id="UP000219565"/>
    </source>
</evidence>
<dbReference type="RefSeq" id="WP_067786100.1">
    <property type="nucleotide sequence ID" value="NZ_JAMTCU010000007.1"/>
</dbReference>
<gene>
    <name evidence="1" type="ORF">SAMN04244553_3662</name>
</gene>
<dbReference type="EMBL" id="OBEG01000003">
    <property type="protein sequence ID" value="SNY84675.1"/>
    <property type="molecule type" value="Genomic_DNA"/>
</dbReference>
<proteinExistence type="predicted"/>
<evidence type="ECO:0000313" key="1">
    <source>
        <dbReference type="EMBL" id="SNY84675.1"/>
    </source>
</evidence>
<keyword evidence="2" id="KW-1185">Reference proteome</keyword>
<dbReference type="Proteomes" id="UP000219565">
    <property type="component" value="Unassembled WGS sequence"/>
</dbReference>
<dbReference type="AlphaFoldDB" id="A0A285LID2"/>
<name>A0A285LID2_9NOCA</name>
<protein>
    <submittedName>
        <fullName evidence="1">Uncharacterized protein</fullName>
    </submittedName>
</protein>
<organism evidence="1 2">
    <name type="scientific">Nocardia amikacinitolerans</name>
    <dbReference type="NCBI Taxonomy" id="756689"/>
    <lineage>
        <taxon>Bacteria</taxon>
        <taxon>Bacillati</taxon>
        <taxon>Actinomycetota</taxon>
        <taxon>Actinomycetes</taxon>
        <taxon>Mycobacteriales</taxon>
        <taxon>Nocardiaceae</taxon>
        <taxon>Nocardia</taxon>
    </lineage>
</organism>